<sequence>MVKNRRDFLDKKLREVLKEHGYALYYNSTSNTKITYPCVIYKLSDKQSRFADDVRYFHRDMYQVTVISKLPDSPVVEDIMEKFQNVTFDSNYVIDNLYHSILTITQSY</sequence>
<accession>A0A8S5PEQ9</accession>
<dbReference type="EMBL" id="BK015411">
    <property type="protein sequence ID" value="DAE05458.1"/>
    <property type="molecule type" value="Genomic_DNA"/>
</dbReference>
<proteinExistence type="predicted"/>
<evidence type="ECO:0000313" key="1">
    <source>
        <dbReference type="EMBL" id="DAE05458.1"/>
    </source>
</evidence>
<name>A0A8S5PEQ9_9CAUD</name>
<reference evidence="1" key="1">
    <citation type="journal article" date="2021" name="Proc. Natl. Acad. Sci. U.S.A.">
        <title>A Catalog of Tens of Thousands of Viruses from Human Metagenomes Reveals Hidden Associations with Chronic Diseases.</title>
        <authorList>
            <person name="Tisza M.J."/>
            <person name="Buck C.B."/>
        </authorList>
    </citation>
    <scope>NUCLEOTIDE SEQUENCE</scope>
    <source>
        <strain evidence="1">CtLOE2</strain>
    </source>
</reference>
<protein>
    <submittedName>
        <fullName evidence="1">Tail completion protein</fullName>
    </submittedName>
</protein>
<organism evidence="1">
    <name type="scientific">Siphoviridae sp. ctLOE2</name>
    <dbReference type="NCBI Taxonomy" id="2825454"/>
    <lineage>
        <taxon>Viruses</taxon>
        <taxon>Duplodnaviria</taxon>
        <taxon>Heunggongvirae</taxon>
        <taxon>Uroviricota</taxon>
        <taxon>Caudoviricetes</taxon>
    </lineage>
</organism>